<dbReference type="EMBL" id="AMQN01003780">
    <property type="status" value="NOT_ANNOTATED_CDS"/>
    <property type="molecule type" value="Genomic_DNA"/>
</dbReference>
<dbReference type="Gene3D" id="3.30.450.30">
    <property type="entry name" value="Dynein light chain 2a, cytoplasmic"/>
    <property type="match status" value="1"/>
</dbReference>
<dbReference type="EMBL" id="KB291874">
    <property type="protein sequence ID" value="ELU18525.1"/>
    <property type="molecule type" value="Genomic_DNA"/>
</dbReference>
<keyword evidence="3" id="KW-1185">Reference proteome</keyword>
<dbReference type="InterPro" id="IPR036140">
    <property type="entry name" value="PFN_sf"/>
</dbReference>
<evidence type="ECO:0000313" key="2">
    <source>
        <dbReference type="EnsemblMetazoa" id="CapteP219851"/>
    </source>
</evidence>
<gene>
    <name evidence="1" type="ORF">CAPTEDRAFT_219851</name>
</gene>
<reference evidence="3" key="1">
    <citation type="submission" date="2012-12" db="EMBL/GenBank/DDBJ databases">
        <authorList>
            <person name="Hellsten U."/>
            <person name="Grimwood J."/>
            <person name="Chapman J.A."/>
            <person name="Shapiro H."/>
            <person name="Aerts A."/>
            <person name="Otillar R.P."/>
            <person name="Terry A.Y."/>
            <person name="Boore J.L."/>
            <person name="Simakov O."/>
            <person name="Marletaz F."/>
            <person name="Cho S.-J."/>
            <person name="Edsinger-Gonzales E."/>
            <person name="Havlak P."/>
            <person name="Kuo D.-H."/>
            <person name="Larsson T."/>
            <person name="Lv J."/>
            <person name="Arendt D."/>
            <person name="Savage R."/>
            <person name="Osoegawa K."/>
            <person name="de Jong P."/>
            <person name="Lindberg D.R."/>
            <person name="Seaver E.C."/>
            <person name="Weisblat D.A."/>
            <person name="Putnam N.H."/>
            <person name="Grigoriev I.V."/>
            <person name="Rokhsar D.S."/>
        </authorList>
    </citation>
    <scope>NUCLEOTIDE SEQUENCE</scope>
    <source>
        <strain evidence="3">I ESC-2004</strain>
    </source>
</reference>
<organism evidence="1">
    <name type="scientific">Capitella teleta</name>
    <name type="common">Polychaete worm</name>
    <dbReference type="NCBI Taxonomy" id="283909"/>
    <lineage>
        <taxon>Eukaryota</taxon>
        <taxon>Metazoa</taxon>
        <taxon>Spiralia</taxon>
        <taxon>Lophotrochozoa</taxon>
        <taxon>Annelida</taxon>
        <taxon>Polychaeta</taxon>
        <taxon>Sedentaria</taxon>
        <taxon>Scolecida</taxon>
        <taxon>Capitellidae</taxon>
        <taxon>Capitella</taxon>
    </lineage>
</organism>
<dbReference type="InterPro" id="IPR048278">
    <property type="entry name" value="PFN"/>
</dbReference>
<dbReference type="Pfam" id="PF00235">
    <property type="entry name" value="Profilin"/>
    <property type="match status" value="1"/>
</dbReference>
<proteinExistence type="predicted"/>
<dbReference type="OrthoDB" id="6041764at2759"/>
<dbReference type="HOGENOM" id="CLU_1847018_0_0_1"/>
<reference evidence="2" key="3">
    <citation type="submission" date="2015-06" db="UniProtKB">
        <authorList>
            <consortium name="EnsemblMetazoa"/>
        </authorList>
    </citation>
    <scope>IDENTIFICATION</scope>
</reference>
<dbReference type="AlphaFoldDB" id="R7VMB0"/>
<reference evidence="1 3" key="2">
    <citation type="journal article" date="2013" name="Nature">
        <title>Insights into bilaterian evolution from three spiralian genomes.</title>
        <authorList>
            <person name="Simakov O."/>
            <person name="Marletaz F."/>
            <person name="Cho S.J."/>
            <person name="Edsinger-Gonzales E."/>
            <person name="Havlak P."/>
            <person name="Hellsten U."/>
            <person name="Kuo D.H."/>
            <person name="Larsson T."/>
            <person name="Lv J."/>
            <person name="Arendt D."/>
            <person name="Savage R."/>
            <person name="Osoegawa K."/>
            <person name="de Jong P."/>
            <person name="Grimwood J."/>
            <person name="Chapman J.A."/>
            <person name="Shapiro H."/>
            <person name="Aerts A."/>
            <person name="Otillar R.P."/>
            <person name="Terry A.Y."/>
            <person name="Boore J.L."/>
            <person name="Grigoriev I.V."/>
            <person name="Lindberg D.R."/>
            <person name="Seaver E.C."/>
            <person name="Weisblat D.A."/>
            <person name="Putnam N.H."/>
            <person name="Rokhsar D.S."/>
        </authorList>
    </citation>
    <scope>NUCLEOTIDE SEQUENCE</scope>
    <source>
        <strain evidence="1 3">I ESC-2004</strain>
    </source>
</reference>
<protein>
    <recommendedName>
        <fullName evidence="4">Profilin</fullName>
    </recommendedName>
</protein>
<evidence type="ECO:0008006" key="4">
    <source>
        <dbReference type="Google" id="ProtNLM"/>
    </source>
</evidence>
<dbReference type="Proteomes" id="UP000014760">
    <property type="component" value="Unassembled WGS sequence"/>
</dbReference>
<dbReference type="EnsemblMetazoa" id="CapteT219851">
    <property type="protein sequence ID" value="CapteP219851"/>
    <property type="gene ID" value="CapteG219851"/>
</dbReference>
<dbReference type="GO" id="GO:0003779">
    <property type="term" value="F:actin binding"/>
    <property type="evidence" value="ECO:0007669"/>
    <property type="project" value="InterPro"/>
</dbReference>
<evidence type="ECO:0000313" key="1">
    <source>
        <dbReference type="EMBL" id="ELU18525.1"/>
    </source>
</evidence>
<name>R7VMB0_CAPTE</name>
<accession>R7VMB0</accession>
<dbReference type="OMA" id="HRETIHI"/>
<sequence length="139" mass="15445">MLGMLLHPGIQQGPNVWKLWVDYILKQSGLGIRKAALVHHDGSVCFASKGFALAPSDVQKLDAYLEGTNNSERITLNGYSYIIKDIDQKHLVAFSGSKYYIIAKSKSMYVIAVCELRSQVAAATSLIKKLARRLVEKDF</sequence>
<dbReference type="SUPFAM" id="SSF55770">
    <property type="entry name" value="Profilin (actin-binding protein)"/>
    <property type="match status" value="1"/>
</dbReference>
<evidence type="ECO:0000313" key="3">
    <source>
        <dbReference type="Proteomes" id="UP000014760"/>
    </source>
</evidence>